<reference evidence="1" key="6">
    <citation type="submission" date="2004-03" db="EMBL/GenBank/DDBJ databases">
        <authorList>
            <person name="Arakawa T."/>
            <person name="Carninci P."/>
            <person name="Fukuda S."/>
            <person name="Hashizume W."/>
            <person name="Hayashida K."/>
            <person name="Hori F."/>
            <person name="Iida J."/>
            <person name="Imamura K."/>
            <person name="Imotani K."/>
            <person name="Itoh M."/>
            <person name="Kanagawa S."/>
            <person name="Kawai J."/>
            <person name="Kojima M."/>
            <person name="Konno H."/>
            <person name="Murata M."/>
            <person name="Nakamura M."/>
            <person name="Ninomiya N."/>
            <person name="Nishiyori H."/>
            <person name="Nomura K."/>
            <person name="Ohno M."/>
            <person name="Sakazume N."/>
            <person name="Sano H."/>
            <person name="Sasaki D."/>
            <person name="Shibata K."/>
            <person name="Shiraki T."/>
            <person name="Tagami M."/>
            <person name="Tagami Y."/>
            <person name="Waki K."/>
            <person name="Watahiki A."/>
            <person name="Muramatsu M."/>
            <person name="Hayashizaki Y."/>
        </authorList>
    </citation>
    <scope>NUCLEOTIDE SEQUENCE</scope>
    <source>
        <strain evidence="1">C57BL/6J</strain>
        <tissue evidence="1">Thymus</tissue>
    </source>
</reference>
<dbReference type="EMBL" id="AK134082">
    <property type="protein sequence ID" value="BAE22005.1"/>
    <property type="molecule type" value="mRNA"/>
</dbReference>
<reference evidence="1" key="1">
    <citation type="journal article" date="1999" name="Methods Enzymol.">
        <title>High-efficiency full-length cDNA cloning.</title>
        <authorList>
            <person name="Carninci P."/>
            <person name="Hayashizaki Y."/>
        </authorList>
    </citation>
    <scope>NUCLEOTIDE SEQUENCE</scope>
    <source>
        <strain evidence="1">C57BL/6J</strain>
        <tissue evidence="1">Thymus</tissue>
    </source>
</reference>
<gene>
    <name evidence="2" type="primary">Hspa4</name>
</gene>
<protein>
    <submittedName>
        <fullName evidence="1">Uncharacterized protein</fullName>
    </submittedName>
</protein>
<organism evidence="1">
    <name type="scientific">Mus musculus</name>
    <name type="common">Mouse</name>
    <dbReference type="NCBI Taxonomy" id="10090"/>
    <lineage>
        <taxon>Eukaryota</taxon>
        <taxon>Metazoa</taxon>
        <taxon>Chordata</taxon>
        <taxon>Craniata</taxon>
        <taxon>Vertebrata</taxon>
        <taxon>Euteleostomi</taxon>
        <taxon>Mammalia</taxon>
        <taxon>Eutheria</taxon>
        <taxon>Euarchontoglires</taxon>
        <taxon>Glires</taxon>
        <taxon>Rodentia</taxon>
        <taxon>Myomorpha</taxon>
        <taxon>Muroidea</taxon>
        <taxon>Muridae</taxon>
        <taxon>Murinae</taxon>
        <taxon>Mus</taxon>
        <taxon>Mus</taxon>
    </lineage>
</organism>
<reference evidence="1" key="8">
    <citation type="journal article" date="2005" name="Science">
        <title>Antisense Transcription in the Mammalian Transcriptome.</title>
        <authorList>
            <consortium name="RIKEN Genome Exploration Research Group and Genome Science Group (Genome Network Project Core Group) and the FANTOM Consortium"/>
        </authorList>
    </citation>
    <scope>NUCLEOTIDE SEQUENCE</scope>
    <source>
        <strain evidence="1">C57BL/6J</strain>
        <tissue evidence="1">Thymus</tissue>
    </source>
</reference>
<accession>Q3UZ53</accession>
<reference evidence="1" key="4">
    <citation type="journal article" date="2001" name="Nature">
        <title>Functional annotation of a full-length mouse cDNA collection.</title>
        <authorList>
            <consortium name="The RIKEN Genome Exploration Research Group Phase II Team and the FANTOM Consortium"/>
        </authorList>
    </citation>
    <scope>NUCLEOTIDE SEQUENCE</scope>
    <source>
        <strain evidence="1">C57BL/6J</strain>
        <tissue evidence="1">Thymus</tissue>
    </source>
</reference>
<reference evidence="1" key="7">
    <citation type="journal article" date="2005" name="Science">
        <title>The Transcriptional Landscape of the Mammalian Genome.</title>
        <authorList>
            <consortium name="The FANTOM Consortium"/>
            <consortium name="Riken Genome Exploration Research Group and Genome Science Group (Genome Network Project Core Group)"/>
        </authorList>
    </citation>
    <scope>NUCLEOTIDE SEQUENCE</scope>
    <source>
        <strain evidence="1">C57BL/6J</strain>
        <tissue evidence="1">Thymus</tissue>
    </source>
</reference>
<reference evidence="1" key="2">
    <citation type="journal article" date="2000" name="Genome Res.">
        <title>Normalization and subtraction of cap-trapper-selected cDNAs to prepare full-length cDNA libraries for rapid discovery of new genes.</title>
        <authorList>
            <person name="Carninci P."/>
            <person name="Shibata Y."/>
            <person name="Hayatsu N."/>
            <person name="Sugahara Y."/>
            <person name="Shibata K."/>
            <person name="Itoh M."/>
            <person name="Konno H."/>
            <person name="Okazaki Y."/>
            <person name="Muramatsu M."/>
            <person name="Hayashizaki Y."/>
        </authorList>
    </citation>
    <scope>NUCLEOTIDE SEQUENCE</scope>
    <source>
        <strain evidence="1">C57BL/6J</strain>
        <tissue evidence="1">Thymus</tissue>
    </source>
</reference>
<reference evidence="1" key="5">
    <citation type="journal article" date="2002" name="Nature">
        <title>Analysis of the mouse transcriptome based on functional annotation of 60,770 full-length cDNAs.</title>
        <authorList>
            <consortium name="The FANTOM Consortium and the RIKEN Genome Exploration Research Group Phase I and II Team"/>
        </authorList>
    </citation>
    <scope>NUCLEOTIDE SEQUENCE</scope>
    <source>
        <strain evidence="1">C57BL/6J</strain>
        <tissue evidence="1">Thymus</tissue>
    </source>
</reference>
<name>Q3UZ53_MOUSE</name>
<dbReference type="MGI" id="MGI:1342292">
    <property type="gene designation" value="Hspa4"/>
</dbReference>
<evidence type="ECO:0000313" key="1">
    <source>
        <dbReference type="EMBL" id="BAE22005.1"/>
    </source>
</evidence>
<proteinExistence type="evidence at transcript level"/>
<sequence>MHLSVHTGSAIALKCSRGSWKGRNACLCEQLDSRSVQAWNPRPNVCSASLSAVRVPTGLALRPRAFSNAGCRIKPALMQLTVLNEELINICVWGWGWEGLGAGMGVNLKFKIKS</sequence>
<dbReference type="AlphaFoldDB" id="Q3UZ53"/>
<reference evidence="1" key="3">
    <citation type="journal article" date="2000" name="Genome Res.">
        <title>RIKEN integrated sequence analysis (RISA) system--384-format sequencing pipeline with 384 multicapillary sequencer.</title>
        <authorList>
            <person name="Shibata K."/>
            <person name="Itoh M."/>
            <person name="Aizawa K."/>
            <person name="Nagaoka S."/>
            <person name="Sasaki N."/>
            <person name="Carninci P."/>
            <person name="Konno H."/>
            <person name="Akiyama J."/>
            <person name="Nishi K."/>
            <person name="Kitsunai T."/>
            <person name="Tashiro H."/>
            <person name="Itoh M."/>
            <person name="Sumi N."/>
            <person name="Ishii Y."/>
            <person name="Nakamura S."/>
            <person name="Hazama M."/>
            <person name="Nishine T."/>
            <person name="Harada A."/>
            <person name="Yamamoto R."/>
            <person name="Matsumoto H."/>
            <person name="Sakaguchi S."/>
            <person name="Ikegami T."/>
            <person name="Kashiwagi K."/>
            <person name="Fujiwake S."/>
            <person name="Inoue K."/>
            <person name="Togawa Y."/>
            <person name="Izawa M."/>
            <person name="Ohara E."/>
            <person name="Watahiki M."/>
            <person name="Yoneda Y."/>
            <person name="Ishikawa T."/>
            <person name="Ozawa K."/>
            <person name="Tanaka T."/>
            <person name="Matsuura S."/>
            <person name="Kawai J."/>
            <person name="Okazaki Y."/>
            <person name="Muramatsu M."/>
            <person name="Inoue Y."/>
            <person name="Kira A."/>
            <person name="Hayashizaki Y."/>
        </authorList>
    </citation>
    <scope>NUCLEOTIDE SEQUENCE</scope>
    <source>
        <strain evidence="1">C57BL/6J</strain>
        <tissue evidence="1">Thymus</tissue>
    </source>
</reference>
<dbReference type="AGR" id="MGI:1342292"/>
<evidence type="ECO:0000313" key="2">
    <source>
        <dbReference type="MGI" id="MGI:1342292"/>
    </source>
</evidence>